<keyword evidence="3" id="KW-0804">Transcription</keyword>
<organism evidence="6 7">
    <name type="scientific">Hominiventricola filiformis</name>
    <dbReference type="NCBI Taxonomy" id="2885352"/>
    <lineage>
        <taxon>Bacteria</taxon>
        <taxon>Bacillati</taxon>
        <taxon>Bacillota</taxon>
        <taxon>Clostridia</taxon>
        <taxon>Lachnospirales</taxon>
        <taxon>Lachnospiraceae</taxon>
        <taxon>Hominiventricola</taxon>
    </lineage>
</organism>
<keyword evidence="1" id="KW-0805">Transcription regulation</keyword>
<dbReference type="InterPro" id="IPR036390">
    <property type="entry name" value="WH_DNA-bd_sf"/>
</dbReference>
<dbReference type="PROSITE" id="PS50042">
    <property type="entry name" value="CNMP_BINDING_3"/>
    <property type="match status" value="1"/>
</dbReference>
<accession>A0AAE3AC24</accession>
<dbReference type="CDD" id="cd00038">
    <property type="entry name" value="CAP_ED"/>
    <property type="match status" value="1"/>
</dbReference>
<evidence type="ECO:0000256" key="3">
    <source>
        <dbReference type="ARBA" id="ARBA00023163"/>
    </source>
</evidence>
<dbReference type="GO" id="GO:0006355">
    <property type="term" value="P:regulation of DNA-templated transcription"/>
    <property type="evidence" value="ECO:0007669"/>
    <property type="project" value="InterPro"/>
</dbReference>
<dbReference type="RefSeq" id="WP_118769657.1">
    <property type="nucleotide sequence ID" value="NZ_JAJEPS010000028.1"/>
</dbReference>
<keyword evidence="2" id="KW-0238">DNA-binding</keyword>
<name>A0AAE3AC24_9FIRM</name>
<comment type="caution">
    <text evidence="6">The sequence shown here is derived from an EMBL/GenBank/DDBJ whole genome shotgun (WGS) entry which is preliminary data.</text>
</comment>
<evidence type="ECO:0000256" key="1">
    <source>
        <dbReference type="ARBA" id="ARBA00023015"/>
    </source>
</evidence>
<dbReference type="Proteomes" id="UP001198220">
    <property type="component" value="Unassembled WGS sequence"/>
</dbReference>
<evidence type="ECO:0000259" key="5">
    <source>
        <dbReference type="PROSITE" id="PS51063"/>
    </source>
</evidence>
<dbReference type="EMBL" id="JAJEPS010000028">
    <property type="protein sequence ID" value="MCC2127705.1"/>
    <property type="molecule type" value="Genomic_DNA"/>
</dbReference>
<evidence type="ECO:0000313" key="6">
    <source>
        <dbReference type="EMBL" id="MCC2127705.1"/>
    </source>
</evidence>
<evidence type="ECO:0000259" key="4">
    <source>
        <dbReference type="PROSITE" id="PS50042"/>
    </source>
</evidence>
<dbReference type="Pfam" id="PF13545">
    <property type="entry name" value="HTH_Crp_2"/>
    <property type="match status" value="1"/>
</dbReference>
<dbReference type="InterPro" id="IPR014710">
    <property type="entry name" value="RmlC-like_jellyroll"/>
</dbReference>
<sequence length="211" mass="24864">MTSNTLFTDILPEEQERMRVCFKAREAVFQNGETVMEYSNIMKKIGLILYGRAVLYCCDEEGNEYVIDELKKDAVFGEPFLLPTDFQHYYVKAEEETRVMFIDYEHVIKRCENACWHHSQLVSNLFQMTALQSRQQMERIYVLSRSTTRKKILAYLNHLSAEMHNQKIHLPMSYTALAQYLCVDRSAMTRELKNLENEGVLKKEGREIRLV</sequence>
<dbReference type="SUPFAM" id="SSF51206">
    <property type="entry name" value="cAMP-binding domain-like"/>
    <property type="match status" value="1"/>
</dbReference>
<dbReference type="AlphaFoldDB" id="A0AAE3AC24"/>
<dbReference type="InterPro" id="IPR012318">
    <property type="entry name" value="HTH_CRP"/>
</dbReference>
<feature type="domain" description="HTH crp-type" evidence="5">
    <location>
        <begin position="146"/>
        <end position="211"/>
    </location>
</feature>
<evidence type="ECO:0000256" key="2">
    <source>
        <dbReference type="ARBA" id="ARBA00023125"/>
    </source>
</evidence>
<dbReference type="Pfam" id="PF00027">
    <property type="entry name" value="cNMP_binding"/>
    <property type="match status" value="1"/>
</dbReference>
<protein>
    <submittedName>
        <fullName evidence="6">Crp/Fnr family transcriptional regulator</fullName>
    </submittedName>
</protein>
<proteinExistence type="predicted"/>
<keyword evidence="7" id="KW-1185">Reference proteome</keyword>
<dbReference type="InterPro" id="IPR000595">
    <property type="entry name" value="cNMP-bd_dom"/>
</dbReference>
<reference evidence="6 7" key="1">
    <citation type="submission" date="2021-10" db="EMBL/GenBank/DDBJ databases">
        <title>Anaerobic single-cell dispensing facilitates the cultivation of human gut bacteria.</title>
        <authorList>
            <person name="Afrizal A."/>
        </authorList>
    </citation>
    <scope>NUCLEOTIDE SEQUENCE [LARGE SCALE GENOMIC DNA]</scope>
    <source>
        <strain evidence="6 7">CLA-AA-H276</strain>
    </source>
</reference>
<dbReference type="InterPro" id="IPR018490">
    <property type="entry name" value="cNMP-bd_dom_sf"/>
</dbReference>
<dbReference type="SUPFAM" id="SSF46785">
    <property type="entry name" value="Winged helix' DNA-binding domain"/>
    <property type="match status" value="1"/>
</dbReference>
<dbReference type="PROSITE" id="PS51063">
    <property type="entry name" value="HTH_CRP_2"/>
    <property type="match status" value="1"/>
</dbReference>
<dbReference type="Gene3D" id="2.60.120.10">
    <property type="entry name" value="Jelly Rolls"/>
    <property type="match status" value="1"/>
</dbReference>
<evidence type="ECO:0000313" key="7">
    <source>
        <dbReference type="Proteomes" id="UP001198220"/>
    </source>
</evidence>
<feature type="domain" description="Cyclic nucleotide-binding" evidence="4">
    <location>
        <begin position="6"/>
        <end position="105"/>
    </location>
</feature>
<gene>
    <name evidence="6" type="ORF">LKD36_16280</name>
</gene>
<dbReference type="GO" id="GO:0003677">
    <property type="term" value="F:DNA binding"/>
    <property type="evidence" value="ECO:0007669"/>
    <property type="project" value="UniProtKB-KW"/>
</dbReference>